<feature type="compositionally biased region" description="Low complexity" evidence="1">
    <location>
        <begin position="25"/>
        <end position="34"/>
    </location>
</feature>
<dbReference type="AlphaFoldDB" id="A0A0K8U4Z2"/>
<protein>
    <submittedName>
        <fullName evidence="3">Uncharacterized protein</fullName>
    </submittedName>
</protein>
<feature type="region of interest" description="Disordered" evidence="1">
    <location>
        <begin position="25"/>
        <end position="52"/>
    </location>
</feature>
<evidence type="ECO:0000256" key="1">
    <source>
        <dbReference type="SAM" id="MobiDB-lite"/>
    </source>
</evidence>
<feature type="chain" id="PRO_5005520831" evidence="2">
    <location>
        <begin position="26"/>
        <end position="153"/>
    </location>
</feature>
<sequence>MLSSKSSVCLFLLLSIATLLPTTTTTTPATTMKTTTKKSLQSNPTNPQNIEDYGKSVKIIFPNNNDSEDNSKFDVYGLKTTPPPPNQEEVKIEDKIATTEATINTTMKSTTGDSDSVSNSTVKSFDNRIGVLNLAPHCPEGTVIVNQRCHKSA</sequence>
<accession>A0A0K8U4Z2</accession>
<keyword evidence="2" id="KW-0732">Signal</keyword>
<dbReference type="OrthoDB" id="8057471at2759"/>
<gene>
    <name evidence="3" type="ORF">c3_g2_i1</name>
</gene>
<proteinExistence type="predicted"/>
<dbReference type="EMBL" id="GDHF01030874">
    <property type="protein sequence ID" value="JAI21440.1"/>
    <property type="molecule type" value="Transcribed_RNA"/>
</dbReference>
<feature type="compositionally biased region" description="Polar residues" evidence="1">
    <location>
        <begin position="38"/>
        <end position="49"/>
    </location>
</feature>
<name>A0A0K8U4Z2_BACLA</name>
<reference evidence="3" key="1">
    <citation type="submission" date="2015-06" db="EMBL/GenBank/DDBJ databases">
        <authorList>
            <person name="Hoefler B.C."/>
            <person name="Straight P.D."/>
        </authorList>
    </citation>
    <scope>NUCLEOTIDE SEQUENCE</scope>
</reference>
<evidence type="ECO:0000256" key="2">
    <source>
        <dbReference type="SAM" id="SignalP"/>
    </source>
</evidence>
<organism evidence="3">
    <name type="scientific">Bactrocera latifrons</name>
    <name type="common">Malaysian fruit fly</name>
    <name type="synonym">Chaetodacus latifrons</name>
    <dbReference type="NCBI Taxonomy" id="174628"/>
    <lineage>
        <taxon>Eukaryota</taxon>
        <taxon>Metazoa</taxon>
        <taxon>Ecdysozoa</taxon>
        <taxon>Arthropoda</taxon>
        <taxon>Hexapoda</taxon>
        <taxon>Insecta</taxon>
        <taxon>Pterygota</taxon>
        <taxon>Neoptera</taxon>
        <taxon>Endopterygota</taxon>
        <taxon>Diptera</taxon>
        <taxon>Brachycera</taxon>
        <taxon>Muscomorpha</taxon>
        <taxon>Tephritoidea</taxon>
        <taxon>Tephritidae</taxon>
        <taxon>Bactrocera</taxon>
        <taxon>Bactrocera</taxon>
    </lineage>
</organism>
<evidence type="ECO:0000313" key="3">
    <source>
        <dbReference type="EMBL" id="JAI21440.1"/>
    </source>
</evidence>
<feature type="signal peptide" evidence="2">
    <location>
        <begin position="1"/>
        <end position="25"/>
    </location>
</feature>